<reference evidence="2" key="1">
    <citation type="submission" date="2022-03" db="EMBL/GenBank/DDBJ databases">
        <authorList>
            <person name="Martin C."/>
        </authorList>
    </citation>
    <scope>NUCLEOTIDE SEQUENCE</scope>
</reference>
<feature type="region of interest" description="Disordered" evidence="1">
    <location>
        <begin position="448"/>
        <end position="472"/>
    </location>
</feature>
<evidence type="ECO:0000313" key="2">
    <source>
        <dbReference type="EMBL" id="CAH1793447.1"/>
    </source>
</evidence>
<sequence length="472" mass="52226">QGGFLGMLLNQNQNAGFQHQQGPQQQQAPPQHQALQQQQQAPQQQYAPQQQQQVPQQQAPQQQQVQAPQQQQVAQQQAPQQHQAAYQFLQGQQGGPQIQQVPAGMGQLDQQVGPVRGLGGINRPMGHAGINMGPALEQQQMGFQGIGQQRHPGQAGMGQFVFNVPGHQTNAGVIQGGQFQQDYHQFQAGMNPQGNGMMGGRLGTGVLPGMNMDMVQPTQGTQAGMGQPMIIAPAGSWDTSKNTLMLQGTHLDSHIGSSLRQKIINDEYVDFATLAKDENKQILQCNTQKNEDGSTSVVLAPSDKKKKIWSVSEWQNAFYVFMTVYVPYHPNETLKLFKYGAHILSLSLSPGADWVKYDENFRRNKKFGLDWAVPNNELMLAATLLKSPNQNSAQNNKRSGANVSSFRDGKPICIRWNKGHYCNFSECKYRHVCSDCGQFHRASGCSSKSGYQNQNKSQNKFSPKAPYTHLNY</sequence>
<proteinExistence type="predicted"/>
<feature type="non-terminal residue" evidence="2">
    <location>
        <position position="1"/>
    </location>
</feature>
<feature type="region of interest" description="Disordered" evidence="1">
    <location>
        <begin position="1"/>
        <end position="65"/>
    </location>
</feature>
<dbReference type="PANTHER" id="PTHR35558">
    <property type="entry name" value="SGNH_HYDRO DOMAIN-CONTAINING PROTEIN"/>
    <property type="match status" value="1"/>
</dbReference>
<dbReference type="InterPro" id="IPR000571">
    <property type="entry name" value="Znf_CCCH"/>
</dbReference>
<organism evidence="2 3">
    <name type="scientific">Owenia fusiformis</name>
    <name type="common">Polychaete worm</name>
    <dbReference type="NCBI Taxonomy" id="6347"/>
    <lineage>
        <taxon>Eukaryota</taxon>
        <taxon>Metazoa</taxon>
        <taxon>Spiralia</taxon>
        <taxon>Lophotrochozoa</taxon>
        <taxon>Annelida</taxon>
        <taxon>Polychaeta</taxon>
        <taxon>Sedentaria</taxon>
        <taxon>Canalipalpata</taxon>
        <taxon>Sabellida</taxon>
        <taxon>Oweniida</taxon>
        <taxon>Oweniidae</taxon>
        <taxon>Owenia</taxon>
    </lineage>
</organism>
<feature type="compositionally biased region" description="Low complexity" evidence="1">
    <location>
        <begin position="18"/>
        <end position="65"/>
    </location>
</feature>
<dbReference type="PANTHER" id="PTHR35558:SF1">
    <property type="entry name" value="ENDONUCLEASE_EXONUCLEASE_PHOSPHATASE DOMAIN-CONTAINING PROTEIN"/>
    <property type="match status" value="1"/>
</dbReference>
<comment type="caution">
    <text evidence="2">The sequence shown here is derived from an EMBL/GenBank/DDBJ whole genome shotgun (WGS) entry which is preliminary data.</text>
</comment>
<dbReference type="Proteomes" id="UP000749559">
    <property type="component" value="Unassembled WGS sequence"/>
</dbReference>
<dbReference type="PROSITE" id="PS50103">
    <property type="entry name" value="ZF_C3H1"/>
    <property type="match status" value="1"/>
</dbReference>
<protein>
    <submittedName>
        <fullName evidence="2">Uncharacterized protein</fullName>
    </submittedName>
</protein>
<keyword evidence="3" id="KW-1185">Reference proteome</keyword>
<dbReference type="AlphaFoldDB" id="A0A8J1ULR5"/>
<accession>A0A8J1ULR5</accession>
<feature type="compositionally biased region" description="Polar residues" evidence="1">
    <location>
        <begin position="448"/>
        <end position="461"/>
    </location>
</feature>
<name>A0A8J1ULR5_OWEFU</name>
<evidence type="ECO:0000313" key="3">
    <source>
        <dbReference type="Proteomes" id="UP000749559"/>
    </source>
</evidence>
<dbReference type="OrthoDB" id="6149021at2759"/>
<dbReference type="GO" id="GO:0046872">
    <property type="term" value="F:metal ion binding"/>
    <property type="evidence" value="ECO:0007669"/>
    <property type="project" value="InterPro"/>
</dbReference>
<gene>
    <name evidence="2" type="ORF">OFUS_LOCUS18295</name>
</gene>
<evidence type="ECO:0000256" key="1">
    <source>
        <dbReference type="SAM" id="MobiDB-lite"/>
    </source>
</evidence>
<dbReference type="EMBL" id="CAIIXF020000009">
    <property type="protein sequence ID" value="CAH1793447.1"/>
    <property type="molecule type" value="Genomic_DNA"/>
</dbReference>